<dbReference type="InterPro" id="IPR036047">
    <property type="entry name" value="F-box-like_dom_sf"/>
</dbReference>
<dbReference type="Gramene" id="Mp8g04370.1">
    <property type="protein sequence ID" value="Mp8g04370.1.cds1"/>
    <property type="gene ID" value="Mp8g04370"/>
</dbReference>
<dbReference type="Pfam" id="PF00646">
    <property type="entry name" value="F-box"/>
    <property type="match status" value="1"/>
</dbReference>
<protein>
    <recommendedName>
        <fullName evidence="1">F-box domain-containing protein</fullName>
    </recommendedName>
</protein>
<sequence length="455" mass="52394">MDSLPLHVFMNIMERVHWVDYMRCKLVSHSWNSILRNPLLRSQSSVALSSCEADGPCLVVTIRNHIIVRRAPSISHRPVSGRKRWNQLPLISPSSHPTFAQWKLIATTNGLFLMSAVHDERKYLLCNPVTRRVEELPRVPILLVSAELQMPGTFILKTVEMVTPMGTGGTESRSWPKVMAFERYSAGRGSDILNMWRFLQYNDKSKWQVVSMIYNFTIKLKEVTTTVRLVPEGDDVHIHTREGTQELQLEEKEIKLRNCATVGGETFILLTSVKGPSQTPYSHNTGVIGSMEQWYGSVLFRLRPYSLVEVSLNHLDMSPYLQLFQHGGSLYIVRGMARRNSKVDIWKQNSDGGSWDEVTTMPDLLAEELYKLMQPEELFRLQAEGDYVCFCSGNCFGVIITFHVPTKIWAVLDDFTVRLREFYAHSRFGPWLPYGQESEYSLHHFFWQPRLDSNF</sequence>
<evidence type="ECO:0000313" key="3">
    <source>
        <dbReference type="Proteomes" id="UP000244005"/>
    </source>
</evidence>
<reference evidence="3" key="1">
    <citation type="journal article" date="2017" name="Cell">
        <title>Insights into land plant evolution garnered from the Marchantia polymorpha genome.</title>
        <authorList>
            <person name="Bowman J.L."/>
            <person name="Kohchi T."/>
            <person name="Yamato K.T."/>
            <person name="Jenkins J."/>
            <person name="Shu S."/>
            <person name="Ishizaki K."/>
            <person name="Yamaoka S."/>
            <person name="Nishihama R."/>
            <person name="Nakamura Y."/>
            <person name="Berger F."/>
            <person name="Adam C."/>
            <person name="Aki S.S."/>
            <person name="Althoff F."/>
            <person name="Araki T."/>
            <person name="Arteaga-Vazquez M.A."/>
            <person name="Balasubrmanian S."/>
            <person name="Barry K."/>
            <person name="Bauer D."/>
            <person name="Boehm C.R."/>
            <person name="Briginshaw L."/>
            <person name="Caballero-Perez J."/>
            <person name="Catarino B."/>
            <person name="Chen F."/>
            <person name="Chiyoda S."/>
            <person name="Chovatia M."/>
            <person name="Davies K.M."/>
            <person name="Delmans M."/>
            <person name="Demura T."/>
            <person name="Dierschke T."/>
            <person name="Dolan L."/>
            <person name="Dorantes-Acosta A.E."/>
            <person name="Eklund D.M."/>
            <person name="Florent S.N."/>
            <person name="Flores-Sandoval E."/>
            <person name="Fujiyama A."/>
            <person name="Fukuzawa H."/>
            <person name="Galik B."/>
            <person name="Grimanelli D."/>
            <person name="Grimwood J."/>
            <person name="Grossniklaus U."/>
            <person name="Hamada T."/>
            <person name="Haseloff J."/>
            <person name="Hetherington A.J."/>
            <person name="Higo A."/>
            <person name="Hirakawa Y."/>
            <person name="Hundley H.N."/>
            <person name="Ikeda Y."/>
            <person name="Inoue K."/>
            <person name="Inoue S.I."/>
            <person name="Ishida S."/>
            <person name="Jia Q."/>
            <person name="Kakita M."/>
            <person name="Kanazawa T."/>
            <person name="Kawai Y."/>
            <person name="Kawashima T."/>
            <person name="Kennedy M."/>
            <person name="Kinose K."/>
            <person name="Kinoshita T."/>
            <person name="Kohara Y."/>
            <person name="Koide E."/>
            <person name="Komatsu K."/>
            <person name="Kopischke S."/>
            <person name="Kubo M."/>
            <person name="Kyozuka J."/>
            <person name="Lagercrantz U."/>
            <person name="Lin S.S."/>
            <person name="Lindquist E."/>
            <person name="Lipzen A.M."/>
            <person name="Lu C.W."/>
            <person name="De Luna E."/>
            <person name="Martienssen R.A."/>
            <person name="Minamino N."/>
            <person name="Mizutani M."/>
            <person name="Mizutani M."/>
            <person name="Mochizuki N."/>
            <person name="Monte I."/>
            <person name="Mosher R."/>
            <person name="Nagasaki H."/>
            <person name="Nakagami H."/>
            <person name="Naramoto S."/>
            <person name="Nishitani K."/>
            <person name="Ohtani M."/>
            <person name="Okamoto T."/>
            <person name="Okumura M."/>
            <person name="Phillips J."/>
            <person name="Pollak B."/>
            <person name="Reinders A."/>
            <person name="Rovekamp M."/>
            <person name="Sano R."/>
            <person name="Sawa S."/>
            <person name="Schmid M.W."/>
            <person name="Shirakawa M."/>
            <person name="Solano R."/>
            <person name="Spunde A."/>
            <person name="Suetsugu N."/>
            <person name="Sugano S."/>
            <person name="Sugiyama A."/>
            <person name="Sun R."/>
            <person name="Suzuki Y."/>
            <person name="Takenaka M."/>
            <person name="Takezawa D."/>
            <person name="Tomogane H."/>
            <person name="Tsuzuki M."/>
            <person name="Ueda T."/>
            <person name="Umeda M."/>
            <person name="Ward J.M."/>
            <person name="Watanabe Y."/>
            <person name="Yazaki K."/>
            <person name="Yokoyama R."/>
            <person name="Yoshitake Y."/>
            <person name="Yotsui I."/>
            <person name="Zachgo S."/>
            <person name="Schmutz J."/>
        </authorList>
    </citation>
    <scope>NUCLEOTIDE SEQUENCE [LARGE SCALE GENOMIC DNA]</scope>
    <source>
        <strain evidence="3">Tak-1</strain>
    </source>
</reference>
<dbReference type="PROSITE" id="PS50181">
    <property type="entry name" value="FBOX"/>
    <property type="match status" value="1"/>
</dbReference>
<dbReference type="EMBL" id="KZ772868">
    <property type="protein sequence ID" value="PTQ27408.1"/>
    <property type="molecule type" value="Genomic_DNA"/>
</dbReference>
<organism evidence="2 3">
    <name type="scientific">Marchantia polymorpha</name>
    <name type="common">Common liverwort</name>
    <name type="synonym">Marchantia aquatica</name>
    <dbReference type="NCBI Taxonomy" id="3197"/>
    <lineage>
        <taxon>Eukaryota</taxon>
        <taxon>Viridiplantae</taxon>
        <taxon>Streptophyta</taxon>
        <taxon>Embryophyta</taxon>
        <taxon>Marchantiophyta</taxon>
        <taxon>Marchantiopsida</taxon>
        <taxon>Marchantiidae</taxon>
        <taxon>Marchantiales</taxon>
        <taxon>Marchantiaceae</taxon>
        <taxon>Marchantia</taxon>
    </lineage>
</organism>
<keyword evidence="3" id="KW-1185">Reference proteome</keyword>
<evidence type="ECO:0000313" key="2">
    <source>
        <dbReference type="EMBL" id="PTQ27408.1"/>
    </source>
</evidence>
<dbReference type="SUPFAM" id="SSF81383">
    <property type="entry name" value="F-box domain"/>
    <property type="match status" value="1"/>
</dbReference>
<dbReference type="CDD" id="cd09917">
    <property type="entry name" value="F-box_SF"/>
    <property type="match status" value="1"/>
</dbReference>
<proteinExistence type="predicted"/>
<dbReference type="InterPro" id="IPR050796">
    <property type="entry name" value="SCF_F-box_component"/>
</dbReference>
<dbReference type="PANTHER" id="PTHR31672:SF13">
    <property type="entry name" value="F-BOX PROTEIN CPR30-LIKE"/>
    <property type="match status" value="1"/>
</dbReference>
<accession>A0A2R6W0N3</accession>
<feature type="domain" description="F-box" evidence="1">
    <location>
        <begin position="1"/>
        <end position="43"/>
    </location>
</feature>
<gene>
    <name evidence="2" type="ORF">MARPO_0200s0008</name>
</gene>
<evidence type="ECO:0000259" key="1">
    <source>
        <dbReference type="PROSITE" id="PS50181"/>
    </source>
</evidence>
<dbReference type="InterPro" id="IPR001810">
    <property type="entry name" value="F-box_dom"/>
</dbReference>
<dbReference type="Proteomes" id="UP000244005">
    <property type="component" value="Unassembled WGS sequence"/>
</dbReference>
<dbReference type="PANTHER" id="PTHR31672">
    <property type="entry name" value="BNACNNG10540D PROTEIN"/>
    <property type="match status" value="1"/>
</dbReference>
<dbReference type="AlphaFoldDB" id="A0A2R6W0N3"/>
<dbReference type="SMART" id="SM00256">
    <property type="entry name" value="FBOX"/>
    <property type="match status" value="1"/>
</dbReference>
<name>A0A2R6W0N3_MARPO</name>